<gene>
    <name evidence="1" type="ORF">BRARA_H01973</name>
</gene>
<reference evidence="1 2" key="1">
    <citation type="submission" date="2018-06" db="EMBL/GenBank/DDBJ databases">
        <title>WGS assembly of Brassica rapa FPsc.</title>
        <authorList>
            <person name="Bowman J."/>
            <person name="Kohchi T."/>
            <person name="Yamato K."/>
            <person name="Jenkins J."/>
            <person name="Shu S."/>
            <person name="Ishizaki K."/>
            <person name="Yamaoka S."/>
            <person name="Nishihama R."/>
            <person name="Nakamura Y."/>
            <person name="Berger F."/>
            <person name="Adam C."/>
            <person name="Aki S."/>
            <person name="Althoff F."/>
            <person name="Araki T."/>
            <person name="Arteaga-Vazquez M."/>
            <person name="Balasubrmanian S."/>
            <person name="Bauer D."/>
            <person name="Boehm C."/>
            <person name="Briginshaw L."/>
            <person name="Caballero-Perez J."/>
            <person name="Catarino B."/>
            <person name="Chen F."/>
            <person name="Chiyoda S."/>
            <person name="Chovatia M."/>
            <person name="Davies K."/>
            <person name="Delmans M."/>
            <person name="Demura T."/>
            <person name="Dierschke T."/>
            <person name="Dolan L."/>
            <person name="Dorantes-Acosta A."/>
            <person name="Eklund D."/>
            <person name="Florent S."/>
            <person name="Flores-Sandoval E."/>
            <person name="Fujiyama A."/>
            <person name="Fukuzawa H."/>
            <person name="Galik B."/>
            <person name="Grimanelli D."/>
            <person name="Grimwood J."/>
            <person name="Grossniklaus U."/>
            <person name="Hamada T."/>
            <person name="Haseloff J."/>
            <person name="Hetherington A."/>
            <person name="Higo A."/>
            <person name="Hirakawa Y."/>
            <person name="Hundley H."/>
            <person name="Ikeda Y."/>
            <person name="Inoue K."/>
            <person name="Inoue S."/>
            <person name="Ishida S."/>
            <person name="Jia Q."/>
            <person name="Kakita M."/>
            <person name="Kanazawa T."/>
            <person name="Kawai Y."/>
            <person name="Kawashima T."/>
            <person name="Kennedy M."/>
            <person name="Kinose K."/>
            <person name="Kinoshita T."/>
            <person name="Kohara Y."/>
            <person name="Koide E."/>
            <person name="Komatsu K."/>
            <person name="Kopischke S."/>
            <person name="Kubo M."/>
            <person name="Kyozuka J."/>
            <person name="Lagercrantz U."/>
            <person name="Lin S."/>
            <person name="Lindquist E."/>
            <person name="Lipzen A."/>
            <person name="Lu C."/>
            <person name="Luna E."/>
            <person name="Martienssen R."/>
            <person name="Minamino N."/>
            <person name="Mizutani M."/>
            <person name="Mizutani M."/>
            <person name="Mochizuki N."/>
            <person name="Monte I."/>
            <person name="Mosher R."/>
            <person name="Nagasaki H."/>
            <person name="Nakagami H."/>
            <person name="Naramoto S."/>
            <person name="Nishitani K."/>
            <person name="Ohtani M."/>
            <person name="Okamoto T."/>
            <person name="Okumura M."/>
            <person name="Phillips J."/>
            <person name="Pollak B."/>
            <person name="Reinders A."/>
            <person name="Roevekamp M."/>
            <person name="Sano R."/>
            <person name="Sawa S."/>
            <person name="Schmid M."/>
            <person name="Shirakawa M."/>
            <person name="Solano R."/>
            <person name="Spunde A."/>
            <person name="Suetsugu N."/>
            <person name="Sugano S."/>
            <person name="Sugiyama A."/>
            <person name="Sun R."/>
            <person name="Suzuki Y."/>
            <person name="Takenaka M."/>
            <person name="Takezawa D."/>
            <person name="Tomogane H."/>
            <person name="Tsuzuki M."/>
            <person name="Ueda T."/>
            <person name="Umeda M."/>
            <person name="Ward J."/>
            <person name="Watanabe Y."/>
            <person name="Yazaki K."/>
            <person name="Yokoyama R."/>
            <person name="Yoshitake Y."/>
            <person name="Yotsui I."/>
            <person name="Zachgo S."/>
            <person name="Schmutz J."/>
        </authorList>
    </citation>
    <scope>NUCLEOTIDE SEQUENCE [LARGE SCALE GENOMIC DNA]</scope>
    <source>
        <strain evidence="2">cv. B-3</strain>
    </source>
</reference>
<evidence type="ECO:0000313" key="1">
    <source>
        <dbReference type="EMBL" id="RID51295.1"/>
    </source>
</evidence>
<dbReference type="AlphaFoldDB" id="A0A397YCU3"/>
<dbReference type="EMBL" id="CM010635">
    <property type="protein sequence ID" value="RID51295.1"/>
    <property type="molecule type" value="Genomic_DNA"/>
</dbReference>
<proteinExistence type="predicted"/>
<accession>A0A397YCU3</accession>
<organism evidence="1 2">
    <name type="scientific">Brassica campestris</name>
    <name type="common">Field mustard</name>
    <dbReference type="NCBI Taxonomy" id="3711"/>
    <lineage>
        <taxon>Eukaryota</taxon>
        <taxon>Viridiplantae</taxon>
        <taxon>Streptophyta</taxon>
        <taxon>Embryophyta</taxon>
        <taxon>Tracheophyta</taxon>
        <taxon>Spermatophyta</taxon>
        <taxon>Magnoliopsida</taxon>
        <taxon>eudicotyledons</taxon>
        <taxon>Gunneridae</taxon>
        <taxon>Pentapetalae</taxon>
        <taxon>rosids</taxon>
        <taxon>malvids</taxon>
        <taxon>Brassicales</taxon>
        <taxon>Brassicaceae</taxon>
        <taxon>Brassiceae</taxon>
        <taxon>Brassica</taxon>
    </lineage>
</organism>
<dbReference type="Proteomes" id="UP000264353">
    <property type="component" value="Chromosome A8"/>
</dbReference>
<name>A0A397YCU3_BRACM</name>
<evidence type="ECO:0000313" key="2">
    <source>
        <dbReference type="Proteomes" id="UP000264353"/>
    </source>
</evidence>
<protein>
    <submittedName>
        <fullName evidence="1">Uncharacterized protein</fullName>
    </submittedName>
</protein>
<sequence length="87" mass="10079">MKFTGLKTYILILDVKQRIQLLMLSDQSAIQKVFSCCTCESVDVKAKLSLEEVAAFSYSPESVFFQKAKLPFWRTWQHKKGVFVKQI</sequence>